<sequence>MPQAPSQRLSTTLTSTVPLHDKPPFRARSAGLPTDHPAVRPGEKEPQYSTRTKEKIMTTYTTSKAAELARRLAEKEAELQRERDAIRAEQEAEDKTIDDALARAGRARVALVEDLLDMFGIEPAAPEPRRNKRTGEILRDRDGRPKTVDPDPDEALRMQRLRAAIEELVAAAPSEPKVTAAEYGGHSAEPVETDEEDSLDDVLRAS</sequence>
<dbReference type="RefSeq" id="WP_156265263.1">
    <property type="nucleotide sequence ID" value="NZ_WOGT01000001.1"/>
</dbReference>
<accession>A0A7K1LFM0</accession>
<protein>
    <submittedName>
        <fullName evidence="3">Uncharacterized protein</fullName>
    </submittedName>
</protein>
<feature type="compositionally biased region" description="Basic and acidic residues" evidence="2">
    <location>
        <begin position="127"/>
        <end position="153"/>
    </location>
</feature>
<dbReference type="AlphaFoldDB" id="A0A7K1LFM0"/>
<evidence type="ECO:0000256" key="2">
    <source>
        <dbReference type="SAM" id="MobiDB-lite"/>
    </source>
</evidence>
<feature type="region of interest" description="Disordered" evidence="2">
    <location>
        <begin position="171"/>
        <end position="206"/>
    </location>
</feature>
<feature type="region of interest" description="Disordered" evidence="2">
    <location>
        <begin position="1"/>
        <end position="53"/>
    </location>
</feature>
<comment type="caution">
    <text evidence="3">The sequence shown here is derived from an EMBL/GenBank/DDBJ whole genome shotgun (WGS) entry which is preliminary data.</text>
</comment>
<evidence type="ECO:0000256" key="1">
    <source>
        <dbReference type="SAM" id="Coils"/>
    </source>
</evidence>
<evidence type="ECO:0000313" key="3">
    <source>
        <dbReference type="EMBL" id="MUN53918.1"/>
    </source>
</evidence>
<feature type="coiled-coil region" evidence="1">
    <location>
        <begin position="65"/>
        <end position="92"/>
    </location>
</feature>
<keyword evidence="4" id="KW-1185">Reference proteome</keyword>
<evidence type="ECO:0000313" key="4">
    <source>
        <dbReference type="Proteomes" id="UP000462152"/>
    </source>
</evidence>
<feature type="compositionally biased region" description="Acidic residues" evidence="2">
    <location>
        <begin position="191"/>
        <end position="200"/>
    </location>
</feature>
<dbReference type="EMBL" id="WOGT01000001">
    <property type="protein sequence ID" value="MUN53918.1"/>
    <property type="molecule type" value="Genomic_DNA"/>
</dbReference>
<reference evidence="3 4" key="1">
    <citation type="submission" date="2019-12" db="EMBL/GenBank/DDBJ databases">
        <authorList>
            <person name="Li J."/>
            <person name="Shi Y."/>
            <person name="Xu G."/>
            <person name="Xiao D."/>
            <person name="Ran X."/>
        </authorList>
    </citation>
    <scope>NUCLEOTIDE SEQUENCE [LARGE SCALE GENOMIC DNA]</scope>
    <source>
        <strain evidence="3 4">JCM 15915</strain>
    </source>
</reference>
<keyword evidence="1" id="KW-0175">Coiled coil</keyword>
<gene>
    <name evidence="3" type="ORF">GMA10_01520</name>
</gene>
<proteinExistence type="predicted"/>
<feature type="compositionally biased region" description="Polar residues" evidence="2">
    <location>
        <begin position="1"/>
        <end position="17"/>
    </location>
</feature>
<dbReference type="Proteomes" id="UP000462152">
    <property type="component" value="Unassembled WGS sequence"/>
</dbReference>
<feature type="region of interest" description="Disordered" evidence="2">
    <location>
        <begin position="124"/>
        <end position="153"/>
    </location>
</feature>
<feature type="compositionally biased region" description="Basic and acidic residues" evidence="2">
    <location>
        <begin position="37"/>
        <end position="53"/>
    </location>
</feature>
<name>A0A7K1LFM0_9MICC</name>
<organism evidence="3 4">
    <name type="scientific">Rothia koreensis</name>
    <dbReference type="NCBI Taxonomy" id="592378"/>
    <lineage>
        <taxon>Bacteria</taxon>
        <taxon>Bacillati</taxon>
        <taxon>Actinomycetota</taxon>
        <taxon>Actinomycetes</taxon>
        <taxon>Micrococcales</taxon>
        <taxon>Micrococcaceae</taxon>
        <taxon>Rothia</taxon>
    </lineage>
</organism>